<evidence type="ECO:0000256" key="1">
    <source>
        <dbReference type="SAM" id="MobiDB-lite"/>
    </source>
</evidence>
<gene>
    <name evidence="2" type="ORF">HDC16611</name>
</gene>
<dbReference type="EMBL" id="BK002941">
    <property type="protein sequence ID" value="DAA04446.1"/>
    <property type="molecule type" value="Genomic_DNA"/>
</dbReference>
<name>Q6IIX5_DROME</name>
<accession>Q6IIX5</accession>
<feature type="compositionally biased region" description="Basic residues" evidence="1">
    <location>
        <begin position="59"/>
        <end position="68"/>
    </location>
</feature>
<dbReference type="AlphaFoldDB" id="Q6IIX5"/>
<sequence length="283" mass="31680">MGVRWGGVVWVVGGGGEEQANGEDRKREASRDVFLVAFKERRRGKSPLKSKQHADIPTKRRRYKAHTNKKHTQILTHTGGQWAISLIECAAVWGTMGGGWWEEQSEESFLIGHESKILAAPRKGQSGMNHGRQGLCSWCLYQACPNDQSTCMCTHCYRGVLLPTLKVLAALRFRITPSTLLRFRNYQRLLRGSGGCAVAMCRALVDRRVANQDTAIKSSANARANDCVGRGVKRSQQQKRRHRSIMLTALRLWGRGCGLFKGQAGLVECCKIVEERRPFMALL</sequence>
<protein>
    <submittedName>
        <fullName evidence="2">HDC16611</fullName>
    </submittedName>
</protein>
<evidence type="ECO:0000313" key="2">
    <source>
        <dbReference type="EMBL" id="DAA04446.1"/>
    </source>
</evidence>
<organism evidence="2">
    <name type="scientific">Drosophila melanogaster</name>
    <name type="common">Fruit fly</name>
    <dbReference type="NCBI Taxonomy" id="7227"/>
    <lineage>
        <taxon>Eukaryota</taxon>
        <taxon>Metazoa</taxon>
        <taxon>Ecdysozoa</taxon>
        <taxon>Arthropoda</taxon>
        <taxon>Hexapoda</taxon>
        <taxon>Insecta</taxon>
        <taxon>Pterygota</taxon>
        <taxon>Neoptera</taxon>
        <taxon>Endopterygota</taxon>
        <taxon>Diptera</taxon>
        <taxon>Brachycera</taxon>
        <taxon>Muscomorpha</taxon>
        <taxon>Ephydroidea</taxon>
        <taxon>Drosophilidae</taxon>
        <taxon>Drosophila</taxon>
        <taxon>Sophophora</taxon>
    </lineage>
</organism>
<proteinExistence type="predicted"/>
<feature type="region of interest" description="Disordered" evidence="1">
    <location>
        <begin position="43"/>
        <end position="68"/>
    </location>
</feature>
<reference evidence="2" key="1">
    <citation type="journal article" date="2003" name="Genome Biol.">
        <title>An integrated gene annotation and transcriptional profiling approach towards the full gene content of the Drosophila genome.</title>
        <authorList>
            <person name="Hild M."/>
            <person name="Beckmann B."/>
            <person name="Haas S.A."/>
            <person name="Koch B."/>
            <person name="Solovyev V."/>
            <person name="Busold C."/>
            <person name="Fellenberg K."/>
            <person name="Boutros M."/>
            <person name="Vingron M."/>
            <person name="Sauer F."/>
            <person name="Hoheisel J.D."/>
            <person name="Paro R."/>
        </authorList>
    </citation>
    <scope>NUCLEOTIDE SEQUENCE</scope>
</reference>